<dbReference type="SUPFAM" id="SSF57190">
    <property type="entry name" value="Colipase-like"/>
    <property type="match status" value="1"/>
</dbReference>
<dbReference type="GO" id="GO:0008047">
    <property type="term" value="F:enzyme activator activity"/>
    <property type="evidence" value="ECO:0007669"/>
    <property type="project" value="InterPro"/>
</dbReference>
<evidence type="ECO:0000259" key="2">
    <source>
        <dbReference type="Pfam" id="PF02740"/>
    </source>
</evidence>
<sequence length="98" mass="10603">MSILLFVCLSLSFGVAQSQLKNNGDRCSLNRECSSGCCSITVSSFNVNKRTCKAFAALDEPCSLTPMDGFYDECPCESGLICKPDWTSSPSCKKPNSK</sequence>
<dbReference type="AlphaFoldDB" id="A0A8J6B7C1"/>
<comment type="caution">
    <text evidence="3">The sequence shown here is derived from an EMBL/GenBank/DDBJ whole genome shotgun (WGS) entry which is preliminary data.</text>
</comment>
<feature type="chain" id="PRO_5035244016" description="Colipase C-terminal domain-containing protein" evidence="1">
    <location>
        <begin position="19"/>
        <end position="98"/>
    </location>
</feature>
<evidence type="ECO:0000313" key="4">
    <source>
        <dbReference type="Proteomes" id="UP000770717"/>
    </source>
</evidence>
<dbReference type="Gene3D" id="2.10.80.10">
    <property type="entry name" value="Lipase, subunit A"/>
    <property type="match status" value="1"/>
</dbReference>
<keyword evidence="4" id="KW-1185">Reference proteome</keyword>
<dbReference type="Pfam" id="PF02740">
    <property type="entry name" value="Colipase_C"/>
    <property type="match status" value="1"/>
</dbReference>
<accession>A0A8J6B7C1</accession>
<keyword evidence="1" id="KW-0732">Signal</keyword>
<evidence type="ECO:0000313" key="3">
    <source>
        <dbReference type="EMBL" id="KAG9464489.1"/>
    </source>
</evidence>
<dbReference type="Proteomes" id="UP000770717">
    <property type="component" value="Unassembled WGS sequence"/>
</dbReference>
<dbReference type="InterPro" id="IPR017914">
    <property type="entry name" value="Colipase_C"/>
</dbReference>
<dbReference type="GO" id="GO:0016042">
    <property type="term" value="P:lipid catabolic process"/>
    <property type="evidence" value="ECO:0007669"/>
    <property type="project" value="InterPro"/>
</dbReference>
<gene>
    <name evidence="3" type="ORF">GDO78_019863</name>
</gene>
<name>A0A8J6B7C1_ELECQ</name>
<feature type="signal peptide" evidence="1">
    <location>
        <begin position="1"/>
        <end position="18"/>
    </location>
</feature>
<proteinExistence type="predicted"/>
<protein>
    <recommendedName>
        <fullName evidence="2">Colipase C-terminal domain-containing protein</fullName>
    </recommendedName>
</protein>
<dbReference type="GO" id="GO:0005576">
    <property type="term" value="C:extracellular region"/>
    <property type="evidence" value="ECO:0007669"/>
    <property type="project" value="InterPro"/>
</dbReference>
<organism evidence="3 4">
    <name type="scientific">Eleutherodactylus coqui</name>
    <name type="common">Puerto Rican coqui</name>
    <dbReference type="NCBI Taxonomy" id="57060"/>
    <lineage>
        <taxon>Eukaryota</taxon>
        <taxon>Metazoa</taxon>
        <taxon>Chordata</taxon>
        <taxon>Craniata</taxon>
        <taxon>Vertebrata</taxon>
        <taxon>Euteleostomi</taxon>
        <taxon>Amphibia</taxon>
        <taxon>Batrachia</taxon>
        <taxon>Anura</taxon>
        <taxon>Neobatrachia</taxon>
        <taxon>Hyloidea</taxon>
        <taxon>Eleutherodactylidae</taxon>
        <taxon>Eleutherodactylinae</taxon>
        <taxon>Eleutherodactylus</taxon>
        <taxon>Eleutherodactylus</taxon>
    </lineage>
</organism>
<reference evidence="3" key="1">
    <citation type="thesis" date="2020" institute="ProQuest LLC" country="789 East Eisenhower Parkway, Ann Arbor, MI, USA">
        <title>Comparative Genomics and Chromosome Evolution.</title>
        <authorList>
            <person name="Mudd A.B."/>
        </authorList>
    </citation>
    <scope>NUCLEOTIDE SEQUENCE</scope>
    <source>
        <strain evidence="3">HN-11 Male</strain>
        <tissue evidence="3">Kidney and liver</tissue>
    </source>
</reference>
<dbReference type="EMBL" id="WNTK01004350">
    <property type="protein sequence ID" value="KAG9464489.1"/>
    <property type="molecule type" value="Genomic_DNA"/>
</dbReference>
<dbReference type="GO" id="GO:0007586">
    <property type="term" value="P:digestion"/>
    <property type="evidence" value="ECO:0007669"/>
    <property type="project" value="InterPro"/>
</dbReference>
<feature type="domain" description="Colipase C-terminal" evidence="2">
    <location>
        <begin position="61"/>
        <end position="87"/>
    </location>
</feature>
<evidence type="ECO:0000256" key="1">
    <source>
        <dbReference type="SAM" id="SignalP"/>
    </source>
</evidence>